<keyword evidence="2" id="KW-1185">Reference proteome</keyword>
<evidence type="ECO:0000313" key="2">
    <source>
        <dbReference type="Proteomes" id="UP001652583"/>
    </source>
</evidence>
<accession>A0ABM3NCX8</accession>
<dbReference type="Proteomes" id="UP001652583">
    <property type="component" value="Chromosome A3"/>
</dbReference>
<evidence type="ECO:0000256" key="1">
    <source>
        <dbReference type="SAM" id="MobiDB-lite"/>
    </source>
</evidence>
<dbReference type="RefSeq" id="XP_053057282.1">
    <property type="nucleotide sequence ID" value="XM_053201307.1"/>
</dbReference>
<feature type="region of interest" description="Disordered" evidence="1">
    <location>
        <begin position="83"/>
        <end position="147"/>
    </location>
</feature>
<reference evidence="3" key="1">
    <citation type="submission" date="2025-08" db="UniProtKB">
        <authorList>
            <consortium name="RefSeq"/>
        </authorList>
    </citation>
    <scope>IDENTIFICATION</scope>
    <source>
        <tissue evidence="3">Blood</tissue>
    </source>
</reference>
<feature type="region of interest" description="Disordered" evidence="1">
    <location>
        <begin position="251"/>
        <end position="289"/>
    </location>
</feature>
<feature type="compositionally biased region" description="Basic and acidic residues" evidence="1">
    <location>
        <begin position="254"/>
        <end position="264"/>
    </location>
</feature>
<dbReference type="GeneID" id="128311330"/>
<organism evidence="2 3">
    <name type="scientific">Acinonyx jubatus</name>
    <name type="common">Cheetah</name>
    <dbReference type="NCBI Taxonomy" id="32536"/>
    <lineage>
        <taxon>Eukaryota</taxon>
        <taxon>Metazoa</taxon>
        <taxon>Chordata</taxon>
        <taxon>Craniata</taxon>
        <taxon>Vertebrata</taxon>
        <taxon>Euteleostomi</taxon>
        <taxon>Mammalia</taxon>
        <taxon>Eutheria</taxon>
        <taxon>Laurasiatheria</taxon>
        <taxon>Carnivora</taxon>
        <taxon>Feliformia</taxon>
        <taxon>Felidae</taxon>
        <taxon>Felinae</taxon>
        <taxon>Acinonyx</taxon>
    </lineage>
</organism>
<gene>
    <name evidence="3" type="primary">LOC128311330</name>
</gene>
<protein>
    <submittedName>
        <fullName evidence="3">Uncharacterized protein LOC128311330</fullName>
    </submittedName>
</protein>
<proteinExistence type="predicted"/>
<evidence type="ECO:0000313" key="3">
    <source>
        <dbReference type="RefSeq" id="XP_053057282.1"/>
    </source>
</evidence>
<sequence length="289" mass="31186">MALLASWGGVLPRSKVRMRLRGSGQNGVTSYPVCSPGSAMALPSSVFSSPPLPAFPLSVTRPQAVPRSRVLPRTRLFSPAPYSRRTAALTRSAPPREGLTELRRNVGCSQERPLDPAAAGAPRLRPEASPPQKKLARQSSSSVSGMVENRHTRLAPGFTLHDLVPAPANVAAFRGLPGPGGFHSLHQMSFRQRNRLSSCGPSTSRTPLCSWGFALPTRAPPVGGTAWDIVSYFLTNSVWLSALFSSGMVSLPTESRREPRDTGRPDPAAQQPRKPFGVKIVPPEDFRKR</sequence>
<name>A0ABM3NCX8_ACIJB</name>